<dbReference type="EMBL" id="CP000555">
    <property type="protein sequence ID" value="ABM94329.1"/>
    <property type="molecule type" value="Genomic_DNA"/>
</dbReference>
<dbReference type="KEGG" id="mpt:Mpe_A1367"/>
<dbReference type="HOGENOM" id="CLU_1990048_0_0_4"/>
<feature type="compositionally biased region" description="Basic and acidic residues" evidence="1">
    <location>
        <begin position="62"/>
        <end position="73"/>
    </location>
</feature>
<gene>
    <name evidence="2" type="ordered locus">Mpe_A1367</name>
</gene>
<name>A2SFJ0_METPP</name>
<feature type="region of interest" description="Disordered" evidence="1">
    <location>
        <begin position="34"/>
        <end position="75"/>
    </location>
</feature>
<organism evidence="2 3">
    <name type="scientific">Methylibium petroleiphilum (strain ATCC BAA-1232 / LMG 22953 / PM1)</name>
    <dbReference type="NCBI Taxonomy" id="420662"/>
    <lineage>
        <taxon>Bacteria</taxon>
        <taxon>Pseudomonadati</taxon>
        <taxon>Pseudomonadota</taxon>
        <taxon>Betaproteobacteria</taxon>
        <taxon>Burkholderiales</taxon>
        <taxon>Sphaerotilaceae</taxon>
        <taxon>Methylibium</taxon>
    </lineage>
</organism>
<protein>
    <submittedName>
        <fullName evidence="2">Uncharacterized protein</fullName>
    </submittedName>
</protein>
<evidence type="ECO:0000313" key="3">
    <source>
        <dbReference type="Proteomes" id="UP000000366"/>
    </source>
</evidence>
<reference evidence="2 3" key="1">
    <citation type="journal article" date="2007" name="J. Bacteriol.">
        <title>Whole-genome analysis of the methyl tert-butyl ether-degrading beta-proteobacterium Methylibium petroleiphilum PM1.</title>
        <authorList>
            <person name="Kane S.R."/>
            <person name="Chakicherla A.Y."/>
            <person name="Chain P.S.G."/>
            <person name="Schmidt R."/>
            <person name="Shin M.W."/>
            <person name="Legler T.C."/>
            <person name="Scow K.M."/>
            <person name="Larimer F.W."/>
            <person name="Lucas S.M."/>
            <person name="Richardson P.M."/>
            <person name="Hristova K.R."/>
        </authorList>
    </citation>
    <scope>NUCLEOTIDE SEQUENCE [LARGE SCALE GENOMIC DNA]</scope>
    <source>
        <strain evidence="3">ATCC BAA-1232 / LMG 22953 / PM1</strain>
    </source>
</reference>
<accession>A2SFJ0</accession>
<dbReference type="Proteomes" id="UP000000366">
    <property type="component" value="Chromosome"/>
</dbReference>
<evidence type="ECO:0000256" key="1">
    <source>
        <dbReference type="SAM" id="MobiDB-lite"/>
    </source>
</evidence>
<keyword evidence="3" id="KW-1185">Reference proteome</keyword>
<sequence>MRLIGSPSEYESLDCRTCGRQFRCKLHQGAPRAPCVGRAAEPQGGRRHESAQAFGALSGEAGRARDHDAEGRGGRAAYPVVLGSIRGSRLPGRHLGVTPCRRPIGGSFDWLQAVGRQRQAMRRAS</sequence>
<evidence type="ECO:0000313" key="2">
    <source>
        <dbReference type="EMBL" id="ABM94329.1"/>
    </source>
</evidence>
<proteinExistence type="predicted"/>
<dbReference type="AlphaFoldDB" id="A2SFJ0"/>